<organism evidence="8 9">
    <name type="scientific">Cladophialophora chaetospira</name>
    <dbReference type="NCBI Taxonomy" id="386627"/>
    <lineage>
        <taxon>Eukaryota</taxon>
        <taxon>Fungi</taxon>
        <taxon>Dikarya</taxon>
        <taxon>Ascomycota</taxon>
        <taxon>Pezizomycotina</taxon>
        <taxon>Eurotiomycetes</taxon>
        <taxon>Chaetothyriomycetidae</taxon>
        <taxon>Chaetothyriales</taxon>
        <taxon>Herpotrichiellaceae</taxon>
        <taxon>Cladophialophora</taxon>
    </lineage>
</organism>
<proteinExistence type="inferred from homology"/>
<dbReference type="InterPro" id="IPR016162">
    <property type="entry name" value="Ald_DH_N"/>
</dbReference>
<dbReference type="Pfam" id="PF00171">
    <property type="entry name" value="Aldedh"/>
    <property type="match status" value="1"/>
</dbReference>
<keyword evidence="2 6" id="KW-0560">Oxidoreductase</keyword>
<dbReference type="Gene3D" id="3.40.605.10">
    <property type="entry name" value="Aldehyde Dehydrogenase, Chain A, domain 1"/>
    <property type="match status" value="1"/>
</dbReference>
<evidence type="ECO:0000256" key="4">
    <source>
        <dbReference type="ARBA" id="ARBA00049194"/>
    </source>
</evidence>
<evidence type="ECO:0000256" key="6">
    <source>
        <dbReference type="RuleBase" id="RU003345"/>
    </source>
</evidence>
<dbReference type="SUPFAM" id="SSF53720">
    <property type="entry name" value="ALDH-like"/>
    <property type="match status" value="1"/>
</dbReference>
<keyword evidence="9" id="KW-1185">Reference proteome</keyword>
<evidence type="ECO:0000256" key="3">
    <source>
        <dbReference type="ARBA" id="ARBA00024226"/>
    </source>
</evidence>
<gene>
    <name evidence="8" type="ORF">H2200_011222</name>
</gene>
<sequence>MADIQTNLFINNEYVPSSHGETLSIYNPKDDSLVTDKVQAAGEKDVDKAVAAAKAAFPGWKHTPSGRRSAIMLKYADLVEQHTDKIAHLESIAMGQPISVAKKIVEMQVASWRYYAGFTDKIPGETYPENGDGVFKMVNYEPLGVCAGIAAWNATQLFVAWKIAPAVAAGNTYIFKSSEKNPLGVLYLGQLFKEAGFPPGVINLVSGGGKTGALLASHLEIAKISFTGSAGSGRQVQIAAAKSNLKHVSLELGGKSPAIIFDDAQLENAVAHNSQGFLMNSGQVCVAGSRILVQSGIAPRFVEALRGAFLQFNNAMADPALESTFLGPLADKAQFDRVMEFLEGAKKDGIEVLTGGVRKGESGRFVEPTILMNPDVKAKVYTDEIFGPVVTVKTFETEEEAIKLANDTTYGLGATVYTSDITRALRVTSELEAGTVSVNSSHWLVPETPFGGVKQSGYGREGGLEGIKAFLEAKTVHINMNMPKA</sequence>
<evidence type="ECO:0000313" key="9">
    <source>
        <dbReference type="Proteomes" id="UP001172673"/>
    </source>
</evidence>
<comment type="caution">
    <text evidence="8">The sequence shown here is derived from an EMBL/GenBank/DDBJ whole genome shotgun (WGS) entry which is preliminary data.</text>
</comment>
<feature type="active site" evidence="5">
    <location>
        <position position="251"/>
    </location>
</feature>
<dbReference type="PROSITE" id="PS00070">
    <property type="entry name" value="ALDEHYDE_DEHYDR_CYS"/>
    <property type="match status" value="1"/>
</dbReference>
<dbReference type="GO" id="GO:0004029">
    <property type="term" value="F:aldehyde dehydrogenase (NAD+) activity"/>
    <property type="evidence" value="ECO:0007669"/>
    <property type="project" value="UniProtKB-EC"/>
</dbReference>
<dbReference type="InterPro" id="IPR029510">
    <property type="entry name" value="Ald_DH_CS_GLU"/>
</dbReference>
<dbReference type="EC" id="1.2.1.3" evidence="3"/>
<evidence type="ECO:0000256" key="2">
    <source>
        <dbReference type="ARBA" id="ARBA00023002"/>
    </source>
</evidence>
<comment type="similarity">
    <text evidence="1 6">Belongs to the aldehyde dehydrogenase family.</text>
</comment>
<evidence type="ECO:0000313" key="8">
    <source>
        <dbReference type="EMBL" id="KAJ9604388.1"/>
    </source>
</evidence>
<accession>A0AA39CDK6</accession>
<evidence type="ECO:0000256" key="5">
    <source>
        <dbReference type="PROSITE-ProRule" id="PRU10007"/>
    </source>
</evidence>
<dbReference type="InterPro" id="IPR016161">
    <property type="entry name" value="Ald_DH/histidinol_DH"/>
</dbReference>
<dbReference type="Proteomes" id="UP001172673">
    <property type="component" value="Unassembled WGS sequence"/>
</dbReference>
<dbReference type="InterPro" id="IPR016160">
    <property type="entry name" value="Ald_DH_CS_CYS"/>
</dbReference>
<dbReference type="AlphaFoldDB" id="A0AA39CDK6"/>
<dbReference type="FunFam" id="3.40.309.10:FF:000012">
    <property type="entry name" value="Betaine aldehyde dehydrogenase"/>
    <property type="match status" value="1"/>
</dbReference>
<reference evidence="8" key="1">
    <citation type="submission" date="2022-10" db="EMBL/GenBank/DDBJ databases">
        <title>Culturing micro-colonial fungi from biological soil crusts in the Mojave desert and describing Neophaeococcomyces mojavensis, and introducing the new genera and species Taxawa tesnikishii.</title>
        <authorList>
            <person name="Kurbessoian T."/>
            <person name="Stajich J.E."/>
        </authorList>
    </citation>
    <scope>NUCLEOTIDE SEQUENCE</scope>
    <source>
        <strain evidence="8">TK_41</strain>
    </source>
</reference>
<name>A0AA39CDK6_9EURO</name>
<dbReference type="FunFam" id="3.40.605.10:FF:000007">
    <property type="entry name" value="NAD/NADP-dependent betaine aldehyde dehydrogenase"/>
    <property type="match status" value="1"/>
</dbReference>
<feature type="domain" description="Aldehyde dehydrogenase" evidence="7">
    <location>
        <begin position="15"/>
        <end position="476"/>
    </location>
</feature>
<dbReference type="EMBL" id="JAPDRK010000019">
    <property type="protein sequence ID" value="KAJ9604388.1"/>
    <property type="molecule type" value="Genomic_DNA"/>
</dbReference>
<dbReference type="InterPro" id="IPR015590">
    <property type="entry name" value="Aldehyde_DH_dom"/>
</dbReference>
<protein>
    <recommendedName>
        <fullName evidence="3">aldehyde dehydrogenase (NAD(+))</fullName>
        <ecNumber evidence="3">1.2.1.3</ecNumber>
    </recommendedName>
</protein>
<dbReference type="Gene3D" id="3.40.309.10">
    <property type="entry name" value="Aldehyde Dehydrogenase, Chain A, domain 2"/>
    <property type="match status" value="1"/>
</dbReference>
<comment type="catalytic activity">
    <reaction evidence="4">
        <text>an aldehyde + NAD(+) + H2O = a carboxylate + NADH + 2 H(+)</text>
        <dbReference type="Rhea" id="RHEA:16185"/>
        <dbReference type="ChEBI" id="CHEBI:15377"/>
        <dbReference type="ChEBI" id="CHEBI:15378"/>
        <dbReference type="ChEBI" id="CHEBI:17478"/>
        <dbReference type="ChEBI" id="CHEBI:29067"/>
        <dbReference type="ChEBI" id="CHEBI:57540"/>
        <dbReference type="ChEBI" id="CHEBI:57945"/>
        <dbReference type="EC" id="1.2.1.3"/>
    </reaction>
</comment>
<evidence type="ECO:0000259" key="7">
    <source>
        <dbReference type="Pfam" id="PF00171"/>
    </source>
</evidence>
<dbReference type="InterPro" id="IPR016163">
    <property type="entry name" value="Ald_DH_C"/>
</dbReference>
<dbReference type="PROSITE" id="PS00687">
    <property type="entry name" value="ALDEHYDE_DEHYDR_GLU"/>
    <property type="match status" value="1"/>
</dbReference>
<evidence type="ECO:0000256" key="1">
    <source>
        <dbReference type="ARBA" id="ARBA00009986"/>
    </source>
</evidence>
<dbReference type="PANTHER" id="PTHR11699">
    <property type="entry name" value="ALDEHYDE DEHYDROGENASE-RELATED"/>
    <property type="match status" value="1"/>
</dbReference>